<dbReference type="RefSeq" id="WP_188381150.1">
    <property type="nucleotide sequence ID" value="NZ_BMDI01000001.1"/>
</dbReference>
<name>A0A8J3F0Y3_9BURK</name>
<reference evidence="4" key="1">
    <citation type="journal article" date="2019" name="Int. J. Syst. Evol. Microbiol.">
        <title>The Global Catalogue of Microorganisms (GCM) 10K type strain sequencing project: providing services to taxonomists for standard genome sequencing and annotation.</title>
        <authorList>
            <consortium name="The Broad Institute Genomics Platform"/>
            <consortium name="The Broad Institute Genome Sequencing Center for Infectious Disease"/>
            <person name="Wu L."/>
            <person name="Ma J."/>
        </authorList>
    </citation>
    <scope>NUCLEOTIDE SEQUENCE [LARGE SCALE GENOMIC DNA]</scope>
    <source>
        <strain evidence="4">CCM 2767</strain>
    </source>
</reference>
<dbReference type="InterPro" id="IPR025662">
    <property type="entry name" value="Sigma_54_int_dom_ATP-bd_1"/>
</dbReference>
<keyword evidence="4" id="KW-1185">Reference proteome</keyword>
<dbReference type="Gene3D" id="3.40.50.300">
    <property type="entry name" value="P-loop containing nucleotide triphosphate hydrolases"/>
    <property type="match status" value="1"/>
</dbReference>
<evidence type="ECO:0000313" key="4">
    <source>
        <dbReference type="Proteomes" id="UP000642180"/>
    </source>
</evidence>
<dbReference type="InterPro" id="IPR027417">
    <property type="entry name" value="P-loop_NTPase"/>
</dbReference>
<comment type="caution">
    <text evidence="3">The sequence shown here is derived from an EMBL/GenBank/DDBJ whole genome shotgun (WGS) entry which is preliminary data.</text>
</comment>
<dbReference type="AlphaFoldDB" id="A0A8J3F0Y3"/>
<dbReference type="EMBL" id="BMDI01000001">
    <property type="protein sequence ID" value="GGI16414.1"/>
    <property type="molecule type" value="Genomic_DNA"/>
</dbReference>
<evidence type="ECO:0000313" key="3">
    <source>
        <dbReference type="EMBL" id="GGI16414.1"/>
    </source>
</evidence>
<feature type="region of interest" description="Disordered" evidence="1">
    <location>
        <begin position="461"/>
        <end position="494"/>
    </location>
</feature>
<organism evidence="3 4">
    <name type="scientific">Oxalicibacterium faecigallinarum</name>
    <dbReference type="NCBI Taxonomy" id="573741"/>
    <lineage>
        <taxon>Bacteria</taxon>
        <taxon>Pseudomonadati</taxon>
        <taxon>Pseudomonadota</taxon>
        <taxon>Betaproteobacteria</taxon>
        <taxon>Burkholderiales</taxon>
        <taxon>Oxalobacteraceae</taxon>
        <taxon>Oxalicibacterium</taxon>
    </lineage>
</organism>
<dbReference type="PROSITE" id="PS00675">
    <property type="entry name" value="SIGMA54_INTERACT_1"/>
    <property type="match status" value="1"/>
</dbReference>
<proteinExistence type="predicted"/>
<feature type="domain" description="NrS-1 polymerase-like helicase" evidence="2">
    <location>
        <begin position="632"/>
        <end position="740"/>
    </location>
</feature>
<dbReference type="InterPro" id="IPR045455">
    <property type="entry name" value="NrS-1_pol-like_helicase"/>
</dbReference>
<accession>A0A8J3F0Y3</accession>
<dbReference type="Proteomes" id="UP000642180">
    <property type="component" value="Unassembled WGS sequence"/>
</dbReference>
<protein>
    <recommendedName>
        <fullName evidence="2">NrS-1 polymerase-like helicase domain-containing protein</fullName>
    </recommendedName>
</protein>
<evidence type="ECO:0000259" key="2">
    <source>
        <dbReference type="Pfam" id="PF19263"/>
    </source>
</evidence>
<gene>
    <name evidence="3" type="ORF">GCM10008066_03840</name>
</gene>
<sequence length="934" mass="103959">MATLDQILDAMIAQGMPLPANNKIEADGAVHRFGPKKKAWYKLQERTLKDGGSAYYGAFGVWRGDDNGAISVTLAEGEVSEEDLADIRKRQEEQAIALEAKRQDDAKKAAGRAANQWKDAAETGQSDYLIRKQVTPEAVRFADDGVLLVPMKRYALNGSKLVGVQKIKADGSKTFNKGMEKVGAACLLGKLKPDSALLMIGEGYATCRSVRMATDDQYPAMVAFDAGNLLPVATALRRDFPDVPFLFLADDDWMLCKRLAKRLVKDFKIAATLQIDGELWPLYQSDFEDDDEVDKQLIAILEKGASRVLTVATDGSETKLLNDAGEQVRVVASWYEDANGINYIKAEVSCGRVNKTYTLENAGMAKASAVAKVVGNAYVWKPAFVDRGQRKLTDWNDLHCEQGLDAVRDQLAGMLLHIVSCLDQPADDVPELPPFPIDDACGDLPESDAAAPAGGLHLAVDNTKPPQPEYGEEAPAAAPAEAGGGAGGKKPPKKVYPKEFWEKVDYLLENYVLIYGTEDAWDNDNRMILRVAHMRLAHGNDAVKFWLGNGSRKMVNKDRVVFDPTMTCDPETSVNLYHGFDMMPKPGKHQNILLLLDHLCGGNEDVFEWVLNWLAYPLQNKGAKMRTSIIVHGDEGSGKNLFFENVIKRIYGEYGGVIGNAQIESQFNEWASRKLYFVADEVVTRNELRQLKGKLKHMITGETIMINPKNMTERSEANHMNFVFLSNELQPLALDKTDRRYLVIWTPPNKPPEFYKDVADEIAAGGAESFLDFLLKLDLGDFNEHTKPLNTEAKVKLIGLGLTPSEKFYREWSLGFLPLPYMTCSAQQLYTGFLRWCHLNGEKFPPTQTLFGRMIERTGFGQLSRAVIKFDLGTVCKQRTVYLVGDMPEGSSRKDWAEQASSLFEKCLKQYRHVHDQPMDLATDVHGQQESVNS</sequence>
<evidence type="ECO:0000256" key="1">
    <source>
        <dbReference type="SAM" id="MobiDB-lite"/>
    </source>
</evidence>
<dbReference type="Pfam" id="PF19263">
    <property type="entry name" value="DUF5906"/>
    <property type="match status" value="1"/>
</dbReference>